<evidence type="ECO:0000256" key="1">
    <source>
        <dbReference type="ARBA" id="ARBA00006987"/>
    </source>
</evidence>
<sequence>MKKRLLALITGAALVGTLLAGCGSTSGNTESPDAAGNTGSASGGGWPSGPVSIVVPASAGGGTDLLARVLAEKLTAKLGQSFVVVNVTGAGGSSGINQVHEAAPDGNTILFFHNALLINNVTGVSDYSYEGFAVGPHVVTDNATGFYVSADAPYSTYPELIDYCKEHPGEVTMGVEVGGFTYMMVKSFEAATGVQFNLVDVGSNSDKCTALLGGHIDIMPNQYSTAKGYIESGDFVALGFPAEERSAVYPDVPTAKEQGVDWLYNGYEFGFFLPKDTPKDIQDTFDTAVAELMEDEEVQQAILDLGNEPTYLSPADYESQLADIQAEYEELWAAANAAA</sequence>
<dbReference type="EMBL" id="ADLO01000021">
    <property type="protein sequence ID" value="KGF56991.1"/>
    <property type="molecule type" value="Genomic_DNA"/>
</dbReference>
<evidence type="ECO:0000256" key="2">
    <source>
        <dbReference type="SAM" id="MobiDB-lite"/>
    </source>
</evidence>
<gene>
    <name evidence="4" type="ORF">HMPREF9460_00566</name>
</gene>
<feature type="region of interest" description="Disordered" evidence="2">
    <location>
        <begin position="26"/>
        <end position="45"/>
    </location>
</feature>
<dbReference type="InterPro" id="IPR005064">
    <property type="entry name" value="BUG"/>
</dbReference>
<evidence type="ECO:0000256" key="3">
    <source>
        <dbReference type="SAM" id="SignalP"/>
    </source>
</evidence>
<dbReference type="Gene3D" id="3.40.190.150">
    <property type="entry name" value="Bordetella uptake gene, domain 1"/>
    <property type="match status" value="1"/>
</dbReference>
<organism evidence="4 5">
    <name type="scientific">Flavonifractor plautii 1_3_50AFAA</name>
    <dbReference type="NCBI Taxonomy" id="742738"/>
    <lineage>
        <taxon>Bacteria</taxon>
        <taxon>Bacillati</taxon>
        <taxon>Bacillota</taxon>
        <taxon>Clostridia</taxon>
        <taxon>Eubacteriales</taxon>
        <taxon>Oscillospiraceae</taxon>
        <taxon>Flavonifractor</taxon>
    </lineage>
</organism>
<dbReference type="InterPro" id="IPR042100">
    <property type="entry name" value="Bug_dom1"/>
</dbReference>
<comment type="similarity">
    <text evidence="1">Belongs to the UPF0065 (bug) family.</text>
</comment>
<name>A0A096BDA2_FLAPL</name>
<dbReference type="HOGENOM" id="CLU_045683_1_1_9"/>
<reference evidence="4 5" key="1">
    <citation type="submission" date="2011-08" db="EMBL/GenBank/DDBJ databases">
        <title>The Genome Sequence of Clostridium orbiscindens 1_3_50AFAA.</title>
        <authorList>
            <consortium name="The Broad Institute Genome Sequencing Platform"/>
            <person name="Earl A."/>
            <person name="Ward D."/>
            <person name="Feldgarden M."/>
            <person name="Gevers D."/>
            <person name="Daigneault M."/>
            <person name="Strauss J."/>
            <person name="Allen-Vercoe E."/>
            <person name="Young S.K."/>
            <person name="Zeng Q."/>
            <person name="Gargeya S."/>
            <person name="Fitzgerald M."/>
            <person name="Haas B."/>
            <person name="Abouelleil A."/>
            <person name="Alvarado L."/>
            <person name="Arachchi H.M."/>
            <person name="Berlin A."/>
            <person name="Brown A."/>
            <person name="Chapman S.B."/>
            <person name="Chen Z."/>
            <person name="Dunbar C."/>
            <person name="Freedman E."/>
            <person name="Gearin G."/>
            <person name="Gellesch M."/>
            <person name="Goldberg J."/>
            <person name="Griggs A."/>
            <person name="Gujja S."/>
            <person name="Heiman D."/>
            <person name="Howarth C."/>
            <person name="Larson L."/>
            <person name="Lui A."/>
            <person name="MacDonald P.J.P."/>
            <person name="Montmayeur A."/>
            <person name="Murphy C."/>
            <person name="Neiman D."/>
            <person name="Pearson M."/>
            <person name="Priest M."/>
            <person name="Roberts A."/>
            <person name="Saif S."/>
            <person name="Shea T."/>
            <person name="Shenoy N."/>
            <person name="Sisk P."/>
            <person name="Stolte C."/>
            <person name="Sykes S."/>
            <person name="Wortman J."/>
            <person name="Nusbaum C."/>
            <person name="Birren B."/>
        </authorList>
    </citation>
    <scope>NUCLEOTIDE SEQUENCE [LARGE SCALE GENOMIC DNA]</scope>
    <source>
        <strain evidence="4 5">1_3_50AFAA</strain>
    </source>
</reference>
<evidence type="ECO:0008006" key="6">
    <source>
        <dbReference type="Google" id="ProtNLM"/>
    </source>
</evidence>
<feature type="signal peptide" evidence="3">
    <location>
        <begin position="1"/>
        <end position="20"/>
    </location>
</feature>
<dbReference type="PANTHER" id="PTHR42928">
    <property type="entry name" value="TRICARBOXYLATE-BINDING PROTEIN"/>
    <property type="match status" value="1"/>
</dbReference>
<dbReference type="PROSITE" id="PS51257">
    <property type="entry name" value="PROKAR_LIPOPROTEIN"/>
    <property type="match status" value="1"/>
</dbReference>
<dbReference type="PIRSF" id="PIRSF017082">
    <property type="entry name" value="YflP"/>
    <property type="match status" value="1"/>
</dbReference>
<dbReference type="PATRIC" id="fig|742738.3.peg.587"/>
<evidence type="ECO:0000313" key="5">
    <source>
        <dbReference type="Proteomes" id="UP000029585"/>
    </source>
</evidence>
<dbReference type="AlphaFoldDB" id="A0A096BDA2"/>
<keyword evidence="3" id="KW-0732">Signal</keyword>
<dbReference type="Proteomes" id="UP000029585">
    <property type="component" value="Unassembled WGS sequence"/>
</dbReference>
<feature type="chain" id="PRO_5039484819" description="Tripartite tricarboxylate transporter substrate binding protein" evidence="3">
    <location>
        <begin position="21"/>
        <end position="339"/>
    </location>
</feature>
<dbReference type="PANTHER" id="PTHR42928:SF5">
    <property type="entry name" value="BLR1237 PROTEIN"/>
    <property type="match status" value="1"/>
</dbReference>
<dbReference type="eggNOG" id="COG3181">
    <property type="taxonomic scope" value="Bacteria"/>
</dbReference>
<accession>A0A096BDA2</accession>
<dbReference type="Pfam" id="PF03401">
    <property type="entry name" value="TctC"/>
    <property type="match status" value="1"/>
</dbReference>
<comment type="caution">
    <text evidence="4">The sequence shown here is derived from an EMBL/GenBank/DDBJ whole genome shotgun (WGS) entry which is preliminary data.</text>
</comment>
<evidence type="ECO:0000313" key="4">
    <source>
        <dbReference type="EMBL" id="KGF56991.1"/>
    </source>
</evidence>
<keyword evidence="5" id="KW-1185">Reference proteome</keyword>
<dbReference type="Gene3D" id="3.40.190.10">
    <property type="entry name" value="Periplasmic binding protein-like II"/>
    <property type="match status" value="1"/>
</dbReference>
<dbReference type="RefSeq" id="WP_044938769.1">
    <property type="nucleotide sequence ID" value="NZ_KN174161.1"/>
</dbReference>
<dbReference type="CDD" id="cd07012">
    <property type="entry name" value="PBP2_Bug_TTT"/>
    <property type="match status" value="1"/>
</dbReference>
<dbReference type="SUPFAM" id="SSF53850">
    <property type="entry name" value="Periplasmic binding protein-like II"/>
    <property type="match status" value="1"/>
</dbReference>
<proteinExistence type="inferred from homology"/>
<protein>
    <recommendedName>
        <fullName evidence="6">Tripartite tricarboxylate transporter substrate binding protein</fullName>
    </recommendedName>
</protein>